<reference evidence="1 2" key="1">
    <citation type="journal article" date="2022" name="Environ. Microbiol. Rep.">
        <title>Eco-phylogenetic analyses reveal divergent evolution of vitamin B12 metabolism in the marine bacterial family 'Psychromonadaceae'.</title>
        <authorList>
            <person name="Jin X."/>
            <person name="Yang Y."/>
            <person name="Cao H."/>
            <person name="Gao B."/>
            <person name="Zhao Z."/>
        </authorList>
    </citation>
    <scope>NUCLEOTIDE SEQUENCE [LARGE SCALE GENOMIC DNA]</scope>
    <source>
        <strain evidence="1 2">MKS20</strain>
    </source>
</reference>
<name>A0ABS8WHV6_9GAMM</name>
<evidence type="ECO:0000313" key="1">
    <source>
        <dbReference type="EMBL" id="MCE2597214.1"/>
    </source>
</evidence>
<dbReference type="Proteomes" id="UP001201273">
    <property type="component" value="Unassembled WGS sequence"/>
</dbReference>
<gene>
    <name evidence="1" type="ORF">K6Y31_20785</name>
</gene>
<dbReference type="EMBL" id="JAIMJA010000035">
    <property type="protein sequence ID" value="MCE2597214.1"/>
    <property type="molecule type" value="Genomic_DNA"/>
</dbReference>
<dbReference type="RefSeq" id="WP_233054967.1">
    <property type="nucleotide sequence ID" value="NZ_JAIMJA010000035.1"/>
</dbReference>
<evidence type="ECO:0000313" key="2">
    <source>
        <dbReference type="Proteomes" id="UP001201273"/>
    </source>
</evidence>
<proteinExistence type="predicted"/>
<keyword evidence="2" id="KW-1185">Reference proteome</keyword>
<accession>A0ABS8WHV6</accession>
<organism evidence="1 2">
    <name type="scientific">Motilimonas cestriensis</name>
    <dbReference type="NCBI Taxonomy" id="2742685"/>
    <lineage>
        <taxon>Bacteria</taxon>
        <taxon>Pseudomonadati</taxon>
        <taxon>Pseudomonadota</taxon>
        <taxon>Gammaproteobacteria</taxon>
        <taxon>Alteromonadales</taxon>
        <taxon>Alteromonadales genera incertae sedis</taxon>
        <taxon>Motilimonas</taxon>
    </lineage>
</organism>
<comment type="caution">
    <text evidence="1">The sequence shown here is derived from an EMBL/GenBank/DDBJ whole genome shotgun (WGS) entry which is preliminary data.</text>
</comment>
<protein>
    <submittedName>
        <fullName evidence="1">Uncharacterized protein</fullName>
    </submittedName>
</protein>
<sequence length="107" mass="11934">MMWSMCNSSLLADASALSNWYKEQIDKGVVGVSHDGVFSLFIVCPPDDLLASKRVDLVGVSDAELMLIGKNFITEDDGKVLVGDAEVFRRMYLTDEYQARIKRINTV</sequence>